<dbReference type="PANTHER" id="PTHR35370:SF1">
    <property type="entry name" value="TYPE VI SECRETION SYSTEM COMPONENT TSSF1"/>
    <property type="match status" value="1"/>
</dbReference>
<evidence type="ECO:0000313" key="1">
    <source>
        <dbReference type="EMBL" id="EQD65215.1"/>
    </source>
</evidence>
<dbReference type="PANTHER" id="PTHR35370">
    <property type="entry name" value="CYTOPLASMIC PROTEIN-RELATED-RELATED"/>
    <property type="match status" value="1"/>
</dbReference>
<comment type="caution">
    <text evidence="1">The sequence shown here is derived from an EMBL/GenBank/DDBJ whole genome shotgun (WGS) entry which is preliminary data.</text>
</comment>
<name>T1CEK2_9ZZZZ</name>
<reference evidence="1" key="1">
    <citation type="submission" date="2013-08" db="EMBL/GenBank/DDBJ databases">
        <authorList>
            <person name="Mendez C."/>
            <person name="Richter M."/>
            <person name="Ferrer M."/>
            <person name="Sanchez J."/>
        </authorList>
    </citation>
    <scope>NUCLEOTIDE SEQUENCE</scope>
</reference>
<reference evidence="1" key="2">
    <citation type="journal article" date="2014" name="ISME J.">
        <title>Microbial stratification in low pH oxic and suboxic macroscopic growths along an acid mine drainage.</title>
        <authorList>
            <person name="Mendez-Garcia C."/>
            <person name="Mesa V."/>
            <person name="Sprenger R.R."/>
            <person name="Richter M."/>
            <person name="Diez M.S."/>
            <person name="Solano J."/>
            <person name="Bargiela R."/>
            <person name="Golyshina O.V."/>
            <person name="Manteca A."/>
            <person name="Ramos J.L."/>
            <person name="Gallego J.R."/>
            <person name="Llorente I."/>
            <person name="Martins Dos Santos V.A."/>
            <person name="Jensen O.N."/>
            <person name="Pelaez A.I."/>
            <person name="Sanchez J."/>
            <person name="Ferrer M."/>
        </authorList>
    </citation>
    <scope>NUCLEOTIDE SEQUENCE</scope>
</reference>
<gene>
    <name evidence="1" type="ORF">B1B_06440</name>
</gene>
<dbReference type="InterPro" id="IPR010272">
    <property type="entry name" value="T6SS_TssF"/>
</dbReference>
<dbReference type="EMBL" id="AUZY01004082">
    <property type="protein sequence ID" value="EQD65215.1"/>
    <property type="molecule type" value="Genomic_DNA"/>
</dbReference>
<protein>
    <submittedName>
        <fullName evidence="1">Type VI secretion system</fullName>
    </submittedName>
</protein>
<organism evidence="1">
    <name type="scientific">mine drainage metagenome</name>
    <dbReference type="NCBI Taxonomy" id="410659"/>
    <lineage>
        <taxon>unclassified sequences</taxon>
        <taxon>metagenomes</taxon>
        <taxon>ecological metagenomes</taxon>
    </lineage>
</organism>
<proteinExistence type="predicted"/>
<dbReference type="Pfam" id="PF05947">
    <property type="entry name" value="T6SS_TssF"/>
    <property type="match status" value="1"/>
</dbReference>
<accession>T1CEK2</accession>
<dbReference type="AlphaFoldDB" id="T1CEK2"/>
<sequence length="37" mass="4314">MQLKLDAQYPVFTQHLLEMIYPHYLAPVPSMAVVQLQ</sequence>
<feature type="non-terminal residue" evidence="1">
    <location>
        <position position="37"/>
    </location>
</feature>